<name>A0A517ND26_9BACT</name>
<feature type="domain" description="DUF1595" evidence="7">
    <location>
        <begin position="429"/>
        <end position="491"/>
    </location>
</feature>
<feature type="domain" description="DUF1588" evidence="4">
    <location>
        <begin position="660"/>
        <end position="756"/>
    </location>
</feature>
<evidence type="ECO:0000259" key="2">
    <source>
        <dbReference type="Pfam" id="PF07624"/>
    </source>
</evidence>
<protein>
    <recommendedName>
        <fullName evidence="10">Planctomycete cytochrome C</fullName>
    </recommendedName>
</protein>
<gene>
    <name evidence="8" type="ORF">K227x_34040</name>
</gene>
<dbReference type="Pfam" id="PF07635">
    <property type="entry name" value="PSCyt1"/>
    <property type="match status" value="1"/>
</dbReference>
<dbReference type="Pfam" id="PF07624">
    <property type="entry name" value="PSD2"/>
    <property type="match status" value="1"/>
</dbReference>
<dbReference type="InterPro" id="IPR011429">
    <property type="entry name" value="Cyt_c_Planctomycete-type"/>
</dbReference>
<feature type="domain" description="Cytochrome C Planctomycete-type" evidence="6">
    <location>
        <begin position="42"/>
        <end position="90"/>
    </location>
</feature>
<organism evidence="8 9">
    <name type="scientific">Rubripirellula lacrimiformis</name>
    <dbReference type="NCBI Taxonomy" id="1930273"/>
    <lineage>
        <taxon>Bacteria</taxon>
        <taxon>Pseudomonadati</taxon>
        <taxon>Planctomycetota</taxon>
        <taxon>Planctomycetia</taxon>
        <taxon>Pirellulales</taxon>
        <taxon>Pirellulaceae</taxon>
        <taxon>Rubripirellula</taxon>
    </lineage>
</organism>
<feature type="domain" description="DUF1592" evidence="5">
    <location>
        <begin position="514"/>
        <end position="641"/>
    </location>
</feature>
<dbReference type="Pfam" id="PF07637">
    <property type="entry name" value="PSD5"/>
    <property type="match status" value="1"/>
</dbReference>
<dbReference type="InterPro" id="IPR013039">
    <property type="entry name" value="DUF1588"/>
</dbReference>
<evidence type="ECO:0000259" key="4">
    <source>
        <dbReference type="Pfam" id="PF07627"/>
    </source>
</evidence>
<evidence type="ECO:0000259" key="6">
    <source>
        <dbReference type="Pfam" id="PF07635"/>
    </source>
</evidence>
<sequence precursor="true">MIHRFLWAGLTLAIAAPTSMADGITHEAVMPDVHRAVLQEHCLDCHDSSTKEGNVDLEGLSWVISGNIETAERWAKVLNAINSGEMPPPDAEPIADDDKSAFLKDLSEQMVVARKLLSDTGGVVTLRRLNRREYANTIESLMGIRPDVSVLPDDQATAGFDTQGASLFMSSDQIEQYLASARRSLELALRPQRQVKSKTVRIEPEDEYTPHYAAAAEEMRDIRRRADEFLGQTEKPAADFGFLDAYQAKKQRRIEWLPLLEDYLNRPETKSGITLIMTIKQGGYTKVKLPMLHESQDGRYTVRVRAAAYPDANPRLHYLEFSEGYGTGRTRLGWRKVSAPLSAPQIIEFSFQHRAGEKKQIWIHQRSHQDRADKNQATLDMRINGIGTPPGLWIDWAELIGPESAEDDDESPAAQILFDKPSGLDDEQYARAVLARFATRAFRGEEVDDAYLQKLVQRYKANRSKGQPIEQALIDPLSIILASPSFLYLVEGQDGDRDEAKNESATSISGRPMLTAHQLAIRLSYFLWSAPPDEELMMLADTGKLLDDDVLRQQTTRLLTDKRADKFVRGFVYQWLQMERLGMFQYDGIQFPTFDNAARESAGEEIFQTFQLILNEGLPLQTLLKADFVVINDLLAEFYGIENVDGHEFRKVSVGPQSKRGGLLGTAAVLAMGSDGQRSSPVERGVWVLRNLLNNPPPPAPPNVPMLSRLDGEVLAARDLARAHQEQPQCANCHQKIDPIGYGLENFDAAGLWRDVEVISSPGNYRKRTKLKEFEIDPSGQLPDGSQFSDFQELRDVVAMHGDDFARGFTESLISYGLGRPYGFTDDHLADVIMNNAKDNGHDIPSFVHALTLSSAFRSK</sequence>
<dbReference type="KEGG" id="rlc:K227x_34040"/>
<feature type="chain" id="PRO_5021937059" description="Planctomycete cytochrome C" evidence="1">
    <location>
        <begin position="22"/>
        <end position="860"/>
    </location>
</feature>
<dbReference type="InterPro" id="IPR013036">
    <property type="entry name" value="DUF1587"/>
</dbReference>
<evidence type="ECO:0000313" key="8">
    <source>
        <dbReference type="EMBL" id="QDT05006.1"/>
    </source>
</evidence>
<dbReference type="InterPro" id="IPR013042">
    <property type="entry name" value="DUF1592"/>
</dbReference>
<dbReference type="EMBL" id="CP036525">
    <property type="protein sequence ID" value="QDT05006.1"/>
    <property type="molecule type" value="Genomic_DNA"/>
</dbReference>
<dbReference type="Pfam" id="PF07626">
    <property type="entry name" value="PSD3"/>
    <property type="match status" value="1"/>
</dbReference>
<feature type="domain" description="DUF1587" evidence="3">
    <location>
        <begin position="127"/>
        <end position="188"/>
    </location>
</feature>
<proteinExistence type="predicted"/>
<reference evidence="8 9" key="1">
    <citation type="submission" date="2019-02" db="EMBL/GenBank/DDBJ databases">
        <title>Deep-cultivation of Planctomycetes and their phenomic and genomic characterization uncovers novel biology.</title>
        <authorList>
            <person name="Wiegand S."/>
            <person name="Jogler M."/>
            <person name="Boedeker C."/>
            <person name="Pinto D."/>
            <person name="Vollmers J."/>
            <person name="Rivas-Marin E."/>
            <person name="Kohn T."/>
            <person name="Peeters S.H."/>
            <person name="Heuer A."/>
            <person name="Rast P."/>
            <person name="Oberbeckmann S."/>
            <person name="Bunk B."/>
            <person name="Jeske O."/>
            <person name="Meyerdierks A."/>
            <person name="Storesund J.E."/>
            <person name="Kallscheuer N."/>
            <person name="Luecker S."/>
            <person name="Lage O.M."/>
            <person name="Pohl T."/>
            <person name="Merkel B.J."/>
            <person name="Hornburger P."/>
            <person name="Mueller R.-W."/>
            <person name="Bruemmer F."/>
            <person name="Labrenz M."/>
            <person name="Spormann A.M."/>
            <person name="Op den Camp H."/>
            <person name="Overmann J."/>
            <person name="Amann R."/>
            <person name="Jetten M.S.M."/>
            <person name="Mascher T."/>
            <person name="Medema M.H."/>
            <person name="Devos D.P."/>
            <person name="Kaster A.-K."/>
            <person name="Ovreas L."/>
            <person name="Rohde M."/>
            <person name="Galperin M.Y."/>
            <person name="Jogler C."/>
        </authorList>
    </citation>
    <scope>NUCLEOTIDE SEQUENCE [LARGE SCALE GENOMIC DNA]</scope>
    <source>
        <strain evidence="8 9">K22_7</strain>
    </source>
</reference>
<evidence type="ECO:0000259" key="3">
    <source>
        <dbReference type="Pfam" id="PF07626"/>
    </source>
</evidence>
<keyword evidence="1" id="KW-0732">Signal</keyword>
<dbReference type="AlphaFoldDB" id="A0A517ND26"/>
<dbReference type="Pfam" id="PF07627">
    <property type="entry name" value="PSCyt3"/>
    <property type="match status" value="1"/>
</dbReference>
<evidence type="ECO:0000256" key="1">
    <source>
        <dbReference type="SAM" id="SignalP"/>
    </source>
</evidence>
<evidence type="ECO:0000313" key="9">
    <source>
        <dbReference type="Proteomes" id="UP000318538"/>
    </source>
</evidence>
<evidence type="ECO:0000259" key="5">
    <source>
        <dbReference type="Pfam" id="PF07631"/>
    </source>
</evidence>
<feature type="signal peptide" evidence="1">
    <location>
        <begin position="1"/>
        <end position="21"/>
    </location>
</feature>
<dbReference type="RefSeq" id="WP_246145836.1">
    <property type="nucleotide sequence ID" value="NZ_CP036525.1"/>
</dbReference>
<accession>A0A517ND26</accession>
<feature type="domain" description="DUF1585" evidence="2">
    <location>
        <begin position="784"/>
        <end position="857"/>
    </location>
</feature>
<dbReference type="Proteomes" id="UP000318538">
    <property type="component" value="Chromosome"/>
</dbReference>
<dbReference type="InterPro" id="IPR011478">
    <property type="entry name" value="DUF1585"/>
</dbReference>
<dbReference type="InterPro" id="IPR013043">
    <property type="entry name" value="DUF1595"/>
</dbReference>
<evidence type="ECO:0008006" key="10">
    <source>
        <dbReference type="Google" id="ProtNLM"/>
    </source>
</evidence>
<keyword evidence="9" id="KW-1185">Reference proteome</keyword>
<evidence type="ECO:0000259" key="7">
    <source>
        <dbReference type="Pfam" id="PF07637"/>
    </source>
</evidence>
<dbReference type="Pfam" id="PF07631">
    <property type="entry name" value="PSD4"/>
    <property type="match status" value="1"/>
</dbReference>